<dbReference type="CDD" id="cd06223">
    <property type="entry name" value="PRTases_typeI"/>
    <property type="match status" value="1"/>
</dbReference>
<dbReference type="GO" id="GO:0004845">
    <property type="term" value="F:uracil phosphoribosyltransferase activity"/>
    <property type="evidence" value="ECO:0007669"/>
    <property type="project" value="UniProtKB-EC"/>
</dbReference>
<evidence type="ECO:0000256" key="4">
    <source>
        <dbReference type="ARBA" id="ARBA00011894"/>
    </source>
</evidence>
<dbReference type="FunFam" id="3.40.50.2020:FF:000023">
    <property type="entry name" value="Probable uracil phosphoribosyltransferase"/>
    <property type="match status" value="1"/>
</dbReference>
<feature type="domain" description="Phosphoribosyltransferase" evidence="10">
    <location>
        <begin position="117"/>
        <end position="227"/>
    </location>
</feature>
<comment type="pathway">
    <text evidence="2">Pyrimidine metabolism; UMP biosynthesis via salvage pathway; UMP from uracil: step 1/1.</text>
</comment>
<dbReference type="InterPro" id="IPR000836">
    <property type="entry name" value="PRTase_dom"/>
</dbReference>
<dbReference type="GeneID" id="80871654"/>
<sequence>MAENPTPASAPTQCVGPSFRAVADKPSATVSAVVSSDNVYVLPQTPQLIALLSMIRNKDTERADFIFYSNRIIRLLVEEGLNHLPVIEKNITTPVGRTYNGLMFQGKICGVSIMRAGEILIQRDEDTALPKLFYDKLPEDIANRWVLLLDPMFATGGSATMAVEVLKGRGVPEDRILFLNLIASPEGITSFAAKFPRLKVVTAFIDEGLDEKNYIVPGLGDFGDRFYTI</sequence>
<keyword evidence="8" id="KW-0547">Nucleotide-binding</keyword>
<reference evidence="11" key="1">
    <citation type="submission" date="2022-09" db="EMBL/GenBank/DDBJ databases">
        <title>Chromosome-level assembly of Trichoderma breve T069, a fungus used in development of biopesticide product.</title>
        <authorList>
            <person name="Lin R."/>
            <person name="Liu T."/>
        </authorList>
    </citation>
    <scope>NUCLEOTIDE SEQUENCE</scope>
    <source>
        <strain evidence="11">T069</strain>
    </source>
</reference>
<keyword evidence="7" id="KW-0808">Transferase</keyword>
<evidence type="ECO:0000256" key="8">
    <source>
        <dbReference type="ARBA" id="ARBA00022741"/>
    </source>
</evidence>
<keyword evidence="6 11" id="KW-0328">Glycosyltransferase</keyword>
<evidence type="ECO:0000256" key="3">
    <source>
        <dbReference type="ARBA" id="ARBA00009516"/>
    </source>
</evidence>
<accession>A0A9W9B4W9</accession>
<dbReference type="AlphaFoldDB" id="A0A9W9B4W9"/>
<protein>
    <recommendedName>
        <fullName evidence="4">uracil phosphoribosyltransferase</fullName>
        <ecNumber evidence="4">2.4.2.9</ecNumber>
    </recommendedName>
</protein>
<dbReference type="RefSeq" id="XP_056025444.1">
    <property type="nucleotide sequence ID" value="XM_056176966.1"/>
</dbReference>
<evidence type="ECO:0000259" key="10">
    <source>
        <dbReference type="Pfam" id="PF14681"/>
    </source>
</evidence>
<keyword evidence="12" id="KW-1185">Reference proteome</keyword>
<evidence type="ECO:0000256" key="1">
    <source>
        <dbReference type="ARBA" id="ARBA00001946"/>
    </source>
</evidence>
<dbReference type="GO" id="GO:0008655">
    <property type="term" value="P:pyrimidine-containing compound salvage"/>
    <property type="evidence" value="ECO:0007669"/>
    <property type="project" value="UniProtKB-ARBA"/>
</dbReference>
<dbReference type="EMBL" id="JAOPEN010000006">
    <property type="protein sequence ID" value="KAJ4856388.1"/>
    <property type="molecule type" value="Genomic_DNA"/>
</dbReference>
<evidence type="ECO:0000313" key="12">
    <source>
        <dbReference type="Proteomes" id="UP001140511"/>
    </source>
</evidence>
<gene>
    <name evidence="11" type="ORF">T069G_09756</name>
</gene>
<comment type="caution">
    <text evidence="11">The sequence shown here is derived from an EMBL/GenBank/DDBJ whole genome shotgun (WGS) entry which is preliminary data.</text>
</comment>
<evidence type="ECO:0000256" key="5">
    <source>
        <dbReference type="ARBA" id="ARBA00022533"/>
    </source>
</evidence>
<evidence type="ECO:0000256" key="9">
    <source>
        <dbReference type="ARBA" id="ARBA00023134"/>
    </source>
</evidence>
<keyword evidence="5" id="KW-0021">Allosteric enzyme</keyword>
<proteinExistence type="inferred from homology"/>
<dbReference type="EC" id="2.4.2.9" evidence="4"/>
<dbReference type="SUPFAM" id="SSF53271">
    <property type="entry name" value="PRTase-like"/>
    <property type="match status" value="1"/>
</dbReference>
<comment type="similarity">
    <text evidence="3">Belongs to the UPRTase family.</text>
</comment>
<name>A0A9W9B4W9_9HYPO</name>
<dbReference type="Pfam" id="PF14681">
    <property type="entry name" value="UPRTase"/>
    <property type="match status" value="1"/>
</dbReference>
<evidence type="ECO:0000256" key="6">
    <source>
        <dbReference type="ARBA" id="ARBA00022676"/>
    </source>
</evidence>
<dbReference type="Proteomes" id="UP001140511">
    <property type="component" value="Unassembled WGS sequence"/>
</dbReference>
<evidence type="ECO:0000256" key="7">
    <source>
        <dbReference type="ARBA" id="ARBA00022679"/>
    </source>
</evidence>
<dbReference type="Gene3D" id="3.40.50.2020">
    <property type="match status" value="1"/>
</dbReference>
<evidence type="ECO:0000256" key="2">
    <source>
        <dbReference type="ARBA" id="ARBA00005180"/>
    </source>
</evidence>
<dbReference type="InterPro" id="IPR029057">
    <property type="entry name" value="PRTase-like"/>
</dbReference>
<comment type="cofactor">
    <cofactor evidence="1">
        <name>Mg(2+)</name>
        <dbReference type="ChEBI" id="CHEBI:18420"/>
    </cofactor>
</comment>
<evidence type="ECO:0000313" key="11">
    <source>
        <dbReference type="EMBL" id="KAJ4856388.1"/>
    </source>
</evidence>
<keyword evidence="9" id="KW-0342">GTP-binding</keyword>
<dbReference type="NCBIfam" id="NF001097">
    <property type="entry name" value="PRK00129.1"/>
    <property type="match status" value="1"/>
</dbReference>
<organism evidence="11 12">
    <name type="scientific">Trichoderma breve</name>
    <dbReference type="NCBI Taxonomy" id="2034170"/>
    <lineage>
        <taxon>Eukaryota</taxon>
        <taxon>Fungi</taxon>
        <taxon>Dikarya</taxon>
        <taxon>Ascomycota</taxon>
        <taxon>Pezizomycotina</taxon>
        <taxon>Sordariomycetes</taxon>
        <taxon>Hypocreomycetidae</taxon>
        <taxon>Hypocreales</taxon>
        <taxon>Hypocreaceae</taxon>
        <taxon>Trichoderma</taxon>
    </lineage>
</organism>
<dbReference type="GO" id="GO:0005525">
    <property type="term" value="F:GTP binding"/>
    <property type="evidence" value="ECO:0007669"/>
    <property type="project" value="UniProtKB-KW"/>
</dbReference>